<evidence type="ECO:0000313" key="1">
    <source>
        <dbReference type="EMBL" id="KAI7813781.1"/>
    </source>
</evidence>
<comment type="caution">
    <text evidence="1">The sequence shown here is derived from an EMBL/GenBank/DDBJ whole genome shotgun (WGS) entry which is preliminary data.</text>
</comment>
<organism evidence="1 2">
    <name type="scientific">Triplophysa rosa</name>
    <name type="common">Cave loach</name>
    <dbReference type="NCBI Taxonomy" id="992332"/>
    <lineage>
        <taxon>Eukaryota</taxon>
        <taxon>Metazoa</taxon>
        <taxon>Chordata</taxon>
        <taxon>Craniata</taxon>
        <taxon>Vertebrata</taxon>
        <taxon>Euteleostomi</taxon>
        <taxon>Actinopterygii</taxon>
        <taxon>Neopterygii</taxon>
        <taxon>Teleostei</taxon>
        <taxon>Ostariophysi</taxon>
        <taxon>Cypriniformes</taxon>
        <taxon>Nemacheilidae</taxon>
        <taxon>Triplophysa</taxon>
    </lineage>
</organism>
<proteinExistence type="predicted"/>
<gene>
    <name evidence="1" type="ORF">IRJ41_001384</name>
</gene>
<name>A0A9W7X574_TRIRA</name>
<accession>A0A9W7X574</accession>
<reference evidence="1" key="1">
    <citation type="submission" date="2021-02" db="EMBL/GenBank/DDBJ databases">
        <title>Comparative genomics reveals that relaxation of natural selection precedes convergent phenotypic evolution of cavefish.</title>
        <authorList>
            <person name="Peng Z."/>
        </authorList>
    </citation>
    <scope>NUCLEOTIDE SEQUENCE</scope>
    <source>
        <tissue evidence="1">Muscle</tissue>
    </source>
</reference>
<evidence type="ECO:0000313" key="2">
    <source>
        <dbReference type="Proteomes" id="UP001059041"/>
    </source>
</evidence>
<dbReference type="Proteomes" id="UP001059041">
    <property type="component" value="Linkage Group LG1"/>
</dbReference>
<dbReference type="EMBL" id="JAFHDT010000001">
    <property type="protein sequence ID" value="KAI7813781.1"/>
    <property type="molecule type" value="Genomic_DNA"/>
</dbReference>
<protein>
    <submittedName>
        <fullName evidence="1">Uncharacterized protein</fullName>
    </submittedName>
</protein>
<keyword evidence="2" id="KW-1185">Reference proteome</keyword>
<sequence length="75" mass="8690">MERMGQPTHAAESAHILDLLFLWVAGHLRHMTPVPHFYKAQELAMRECLVLRRALLFWVNVVWRGVQAVLTADLQ</sequence>
<dbReference type="AlphaFoldDB" id="A0A9W7X574"/>